<dbReference type="Pfam" id="PF12802">
    <property type="entry name" value="MarR_2"/>
    <property type="match status" value="1"/>
</dbReference>
<dbReference type="SUPFAM" id="SSF46785">
    <property type="entry name" value="Winged helix' DNA-binding domain"/>
    <property type="match status" value="1"/>
</dbReference>
<dbReference type="InterPro" id="IPR036388">
    <property type="entry name" value="WH-like_DNA-bd_sf"/>
</dbReference>
<dbReference type="InterPro" id="IPR000835">
    <property type="entry name" value="HTH_MarR-typ"/>
</dbReference>
<evidence type="ECO:0000259" key="1">
    <source>
        <dbReference type="Pfam" id="PF12802"/>
    </source>
</evidence>
<keyword evidence="3" id="KW-1185">Reference proteome</keyword>
<accession>A0A0R1VHE2</accession>
<proteinExistence type="predicted"/>
<dbReference type="Gene3D" id="1.10.10.10">
    <property type="entry name" value="Winged helix-like DNA-binding domain superfamily/Winged helix DNA-binding domain"/>
    <property type="match status" value="1"/>
</dbReference>
<feature type="domain" description="HTH marR-type" evidence="1">
    <location>
        <begin position="40"/>
        <end position="92"/>
    </location>
</feature>
<dbReference type="STRING" id="1423750.FC89_GL001912"/>
<evidence type="ECO:0000313" key="2">
    <source>
        <dbReference type="EMBL" id="KRM04881.1"/>
    </source>
</evidence>
<dbReference type="PATRIC" id="fig|1423750.3.peg.1954"/>
<name>A0A0R1VHE2_9LACO</name>
<dbReference type="AlphaFoldDB" id="A0A0R1VHE2"/>
<dbReference type="GO" id="GO:0003700">
    <property type="term" value="F:DNA-binding transcription factor activity"/>
    <property type="evidence" value="ECO:0007669"/>
    <property type="project" value="InterPro"/>
</dbReference>
<evidence type="ECO:0000313" key="3">
    <source>
        <dbReference type="Proteomes" id="UP000051451"/>
    </source>
</evidence>
<protein>
    <submittedName>
        <fullName evidence="2">MarR family transcriptional regulator</fullName>
    </submittedName>
</protein>
<reference evidence="2 3" key="1">
    <citation type="journal article" date="2015" name="Genome Announc.">
        <title>Expanding the biotechnology potential of lactobacilli through comparative genomics of 213 strains and associated genera.</title>
        <authorList>
            <person name="Sun Z."/>
            <person name="Harris H.M."/>
            <person name="McCann A."/>
            <person name="Guo C."/>
            <person name="Argimon S."/>
            <person name="Zhang W."/>
            <person name="Yang X."/>
            <person name="Jeffery I.B."/>
            <person name="Cooney J.C."/>
            <person name="Kagawa T.F."/>
            <person name="Liu W."/>
            <person name="Song Y."/>
            <person name="Salvetti E."/>
            <person name="Wrobel A."/>
            <person name="Rasinkangas P."/>
            <person name="Parkhill J."/>
            <person name="Rea M.C."/>
            <person name="O'Sullivan O."/>
            <person name="Ritari J."/>
            <person name="Douillard F.P."/>
            <person name="Paul Ross R."/>
            <person name="Yang R."/>
            <person name="Briner A.E."/>
            <person name="Felis G.E."/>
            <person name="de Vos W.M."/>
            <person name="Barrangou R."/>
            <person name="Klaenhammer T.R."/>
            <person name="Caufield P.W."/>
            <person name="Cui Y."/>
            <person name="Zhang H."/>
            <person name="O'Toole P.W."/>
        </authorList>
    </citation>
    <scope>NUCLEOTIDE SEQUENCE [LARGE SCALE GENOMIC DNA]</scope>
    <source>
        <strain evidence="2 3">DSM 18630</strain>
    </source>
</reference>
<dbReference type="Proteomes" id="UP000051451">
    <property type="component" value="Unassembled WGS sequence"/>
</dbReference>
<comment type="caution">
    <text evidence="2">The sequence shown here is derived from an EMBL/GenBank/DDBJ whole genome shotgun (WGS) entry which is preliminary data.</text>
</comment>
<gene>
    <name evidence="2" type="ORF">FC89_GL001912</name>
</gene>
<dbReference type="InterPro" id="IPR036390">
    <property type="entry name" value="WH_DNA-bd_sf"/>
</dbReference>
<dbReference type="EMBL" id="AZGB01000025">
    <property type="protein sequence ID" value="KRM04881.1"/>
    <property type="molecule type" value="Genomic_DNA"/>
</dbReference>
<sequence length="151" mass="17955">MFGGRKLITLQKSLTNLTQILRLYEHRQNDPDFERLGAIDVYYLEAIYQLKEPTIGMISRLLDQSTPNTNYHIKKLMKMGLIEKRLDDVDRRVTHLLVTDKYRQMLETNEEFWQRLETRLEDEIAPKDLAIFKRVLRQTTDIVSEEGLDEL</sequence>
<organism evidence="2 3">
    <name type="scientific">Liquorilactobacillus ghanensis DSM 18630</name>
    <dbReference type="NCBI Taxonomy" id="1423750"/>
    <lineage>
        <taxon>Bacteria</taxon>
        <taxon>Bacillati</taxon>
        <taxon>Bacillota</taxon>
        <taxon>Bacilli</taxon>
        <taxon>Lactobacillales</taxon>
        <taxon>Lactobacillaceae</taxon>
        <taxon>Liquorilactobacillus</taxon>
    </lineage>
</organism>